<evidence type="ECO:0008006" key="4">
    <source>
        <dbReference type="Google" id="ProtNLM"/>
    </source>
</evidence>
<reference evidence="2 3" key="1">
    <citation type="submission" date="2020-05" db="EMBL/GenBank/DDBJ databases">
        <authorList>
            <person name="Khan S.A."/>
            <person name="Jeon C.O."/>
            <person name="Chun B.H."/>
        </authorList>
    </citation>
    <scope>NUCLEOTIDE SEQUENCE [LARGE SCALE GENOMIC DNA]</scope>
    <source>
        <strain evidence="2 3">S1162</strain>
    </source>
</reference>
<protein>
    <recommendedName>
        <fullName evidence="4">Lipocalin-like domain-containing protein</fullName>
    </recommendedName>
</protein>
<proteinExistence type="predicted"/>
<feature type="chain" id="PRO_5047190258" description="Lipocalin-like domain-containing protein" evidence="1">
    <location>
        <begin position="21"/>
        <end position="131"/>
    </location>
</feature>
<dbReference type="RefSeq" id="WP_175269985.1">
    <property type="nucleotide sequence ID" value="NZ_JABFCR010000039.1"/>
</dbReference>
<keyword evidence="1" id="KW-0732">Signal</keyword>
<sequence>MKKLAFGLLLLIVAALPSCKSSVTPQDLYGKWKYTRVRNPNAGPPDSVGKMTLLTEKPFIEFTQKDSLIINWDGKVLSHGTFTIDGSNIRYKEILATGIREFPFYIEKFDGKQLIFSTKGTDGSEVTAVKE</sequence>
<evidence type="ECO:0000313" key="3">
    <source>
        <dbReference type="Proteomes" id="UP000566071"/>
    </source>
</evidence>
<comment type="caution">
    <text evidence="2">The sequence shown here is derived from an EMBL/GenBank/DDBJ whole genome shotgun (WGS) entry which is preliminary data.</text>
</comment>
<dbReference type="Proteomes" id="UP000566071">
    <property type="component" value="Unassembled WGS sequence"/>
</dbReference>
<gene>
    <name evidence="2" type="ORF">HK413_09370</name>
</gene>
<feature type="signal peptide" evidence="1">
    <location>
        <begin position="1"/>
        <end position="20"/>
    </location>
</feature>
<keyword evidence="3" id="KW-1185">Reference proteome</keyword>
<accession>A0ABX1W369</accession>
<evidence type="ECO:0000256" key="1">
    <source>
        <dbReference type="SAM" id="SignalP"/>
    </source>
</evidence>
<evidence type="ECO:0000313" key="2">
    <source>
        <dbReference type="EMBL" id="NNU34304.1"/>
    </source>
</evidence>
<name>A0ABX1W369_9SPHI</name>
<dbReference type="EMBL" id="JABFCR010000039">
    <property type="protein sequence ID" value="NNU34304.1"/>
    <property type="molecule type" value="Genomic_DNA"/>
</dbReference>
<organism evidence="2 3">
    <name type="scientific">Mucilaginibacter humi</name>
    <dbReference type="NCBI Taxonomy" id="2732510"/>
    <lineage>
        <taxon>Bacteria</taxon>
        <taxon>Pseudomonadati</taxon>
        <taxon>Bacteroidota</taxon>
        <taxon>Sphingobacteriia</taxon>
        <taxon>Sphingobacteriales</taxon>
        <taxon>Sphingobacteriaceae</taxon>
        <taxon>Mucilaginibacter</taxon>
    </lineage>
</organism>